<reference evidence="1" key="1">
    <citation type="submission" date="2022-06" db="EMBL/GenBank/DDBJ databases">
        <title>New cyanobacteria of genus Symplocastrum in benthos of Lake Baikal.</title>
        <authorList>
            <person name="Sorokovikova E."/>
            <person name="Tikhonova I."/>
            <person name="Krasnopeev A."/>
            <person name="Evseev P."/>
            <person name="Gladkikh A."/>
            <person name="Belykh O."/>
        </authorList>
    </citation>
    <scope>NUCLEOTIDE SEQUENCE</scope>
    <source>
        <strain evidence="1">BBK-W-15</strain>
    </source>
</reference>
<protein>
    <submittedName>
        <fullName evidence="1">Uncharacterized protein</fullName>
    </submittedName>
</protein>
<dbReference type="RefSeq" id="WP_254009832.1">
    <property type="nucleotide sequence ID" value="NZ_JAMZMM010000004.1"/>
</dbReference>
<proteinExistence type="predicted"/>
<evidence type="ECO:0000313" key="1">
    <source>
        <dbReference type="EMBL" id="MCP2727015.1"/>
    </source>
</evidence>
<dbReference type="AlphaFoldDB" id="A0AAE3GLX6"/>
<evidence type="ECO:0000313" key="2">
    <source>
        <dbReference type="Proteomes" id="UP001204953"/>
    </source>
</evidence>
<dbReference type="EMBL" id="JAMZMM010000004">
    <property type="protein sequence ID" value="MCP2727015.1"/>
    <property type="molecule type" value="Genomic_DNA"/>
</dbReference>
<keyword evidence="2" id="KW-1185">Reference proteome</keyword>
<accession>A0AAE3GLX6</accession>
<name>A0AAE3GLX6_9CYAN</name>
<gene>
    <name evidence="1" type="ORF">NJ959_00805</name>
</gene>
<organism evidence="1 2">
    <name type="scientific">Limnofasciculus baicalensis BBK-W-15</name>
    <dbReference type="NCBI Taxonomy" id="2699891"/>
    <lineage>
        <taxon>Bacteria</taxon>
        <taxon>Bacillati</taxon>
        <taxon>Cyanobacteriota</taxon>
        <taxon>Cyanophyceae</taxon>
        <taxon>Coleofasciculales</taxon>
        <taxon>Coleofasciculaceae</taxon>
        <taxon>Limnofasciculus</taxon>
        <taxon>Limnofasciculus baicalensis</taxon>
    </lineage>
</organism>
<comment type="caution">
    <text evidence="1">The sequence shown here is derived from an EMBL/GenBank/DDBJ whole genome shotgun (WGS) entry which is preliminary data.</text>
</comment>
<sequence>MTLNGALNNGQAIFNLGSSVIFNASFQPGSGSGDGIFYIPNSAFTGFSNNTFLYLYTKFDNSDSGFEEFAVANQAAIAPIRTVNGRLFNDANGVSYQLKPTGR</sequence>
<dbReference type="Proteomes" id="UP001204953">
    <property type="component" value="Unassembled WGS sequence"/>
</dbReference>